<evidence type="ECO:0000256" key="4">
    <source>
        <dbReference type="ARBA" id="ARBA00022692"/>
    </source>
</evidence>
<evidence type="ECO:0000256" key="2">
    <source>
        <dbReference type="ARBA" id="ARBA00006939"/>
    </source>
</evidence>
<dbReference type="GO" id="GO:0005886">
    <property type="term" value="C:plasma membrane"/>
    <property type="evidence" value="ECO:0007669"/>
    <property type="project" value="TreeGrafter"/>
</dbReference>
<dbReference type="Proteomes" id="UP000515151">
    <property type="component" value="Chromosome 1"/>
</dbReference>
<evidence type="ECO:0000256" key="7">
    <source>
        <dbReference type="ARBA" id="ARBA00023136"/>
    </source>
</evidence>
<dbReference type="Proteomes" id="UP000197138">
    <property type="component" value="Unassembled WGS sequence"/>
</dbReference>
<evidence type="ECO:0000313" key="11">
    <source>
        <dbReference type="Proteomes" id="UP000197138"/>
    </source>
</evidence>
<feature type="transmembrane region" description="Helical" evidence="8">
    <location>
        <begin position="142"/>
        <end position="167"/>
    </location>
</feature>
<evidence type="ECO:0000256" key="1">
    <source>
        <dbReference type="ARBA" id="ARBA00004141"/>
    </source>
</evidence>
<dbReference type="GO" id="GO:0005385">
    <property type="term" value="F:zinc ion transmembrane transporter activity"/>
    <property type="evidence" value="ECO:0007669"/>
    <property type="project" value="InterPro"/>
</dbReference>
<dbReference type="AlphaFoldDB" id="A0A218WLK4"/>
<evidence type="ECO:0000256" key="5">
    <source>
        <dbReference type="ARBA" id="ARBA00022989"/>
    </source>
</evidence>
<organism evidence="10 11">
    <name type="scientific">Punica granatum</name>
    <name type="common">Pomegranate</name>
    <dbReference type="NCBI Taxonomy" id="22663"/>
    <lineage>
        <taxon>Eukaryota</taxon>
        <taxon>Viridiplantae</taxon>
        <taxon>Streptophyta</taxon>
        <taxon>Embryophyta</taxon>
        <taxon>Tracheophyta</taxon>
        <taxon>Spermatophyta</taxon>
        <taxon>Magnoliopsida</taxon>
        <taxon>eudicotyledons</taxon>
        <taxon>Gunneridae</taxon>
        <taxon>Pentapetalae</taxon>
        <taxon>rosids</taxon>
        <taxon>malvids</taxon>
        <taxon>Myrtales</taxon>
        <taxon>Lythraceae</taxon>
        <taxon>Punica</taxon>
    </lineage>
</organism>
<name>A0A218WLK4_PUNGR</name>
<proteinExistence type="inferred from homology"/>
<evidence type="ECO:0000313" key="12">
    <source>
        <dbReference type="Proteomes" id="UP000515151"/>
    </source>
</evidence>
<dbReference type="Pfam" id="PF02535">
    <property type="entry name" value="Zip"/>
    <property type="match status" value="1"/>
</dbReference>
<protein>
    <submittedName>
        <fullName evidence="13">Fe(2+) transport protein 1-like</fullName>
    </submittedName>
</protein>
<comment type="caution">
    <text evidence="8">Lacks conserved residue(s) required for the propagation of feature annotation.</text>
</comment>
<keyword evidence="5 8" id="KW-1133">Transmembrane helix</keyword>
<keyword evidence="4 8" id="KW-0812">Transmembrane</keyword>
<accession>A0A218WLK4</accession>
<feature type="chain" id="PRO_5044568971" evidence="9">
    <location>
        <begin position="39"/>
        <end position="373"/>
    </location>
</feature>
<evidence type="ECO:0000313" key="10">
    <source>
        <dbReference type="EMBL" id="OWM72912.1"/>
    </source>
</evidence>
<feature type="transmembrane region" description="Helical" evidence="8">
    <location>
        <begin position="101"/>
        <end position="122"/>
    </location>
</feature>
<feature type="signal peptide" evidence="9">
    <location>
        <begin position="1"/>
        <end position="38"/>
    </location>
</feature>
<keyword evidence="9" id="KW-0732">Signal</keyword>
<keyword evidence="6 8" id="KW-0406">Ion transport</keyword>
<feature type="transmembrane region" description="Helical" evidence="8">
    <location>
        <begin position="69"/>
        <end position="89"/>
    </location>
</feature>
<gene>
    <name evidence="13" type="primary">LOC116205947</name>
    <name evidence="10" type="ORF">CDL15_Pgr016544</name>
</gene>
<comment type="similarity">
    <text evidence="2 8">Belongs to the ZIP transporter (TC 2.A.5) family.</text>
</comment>
<feature type="transmembrane region" description="Helical" evidence="8">
    <location>
        <begin position="283"/>
        <end position="305"/>
    </location>
</feature>
<dbReference type="NCBIfam" id="TIGR00820">
    <property type="entry name" value="zip"/>
    <property type="match status" value="1"/>
</dbReference>
<keyword evidence="3 8" id="KW-0813">Transport</keyword>
<dbReference type="InterPro" id="IPR004698">
    <property type="entry name" value="Zn/Fe_permease_fun/pln"/>
</dbReference>
<dbReference type="PANTHER" id="PTHR11040:SF41">
    <property type="entry name" value="ZINC TRANSPORTER 7"/>
    <property type="match status" value="1"/>
</dbReference>
<keyword evidence="12" id="KW-1185">Reference proteome</keyword>
<sequence length="373" mass="39118">MLALLSSGHHRGVGIQSRATATALLLLLLVLTLGVVSANEQNQAQLNCGEDDSPKGQCRNGPEALKLKLIAIASILATSVLGVCLPVFSRSVPALHPDSNIFVVVKAFASGVILATGYMHVLPDSFEFLTSDCLPEVPWSKFPFTTFVAMLSAVATQMVDSFAMAYYRKIHAKPSTGSHGKGAVKDVVAVEGGEVHAHAHGGFGQDLGDDNSRLLRHRVVAQVLEMGIVVHSVVIGLSMGASDNACTIKPLVAALCFHQFFEGMGLGGCILQGEFSLKVKAIMVFFFSITTPGGIALGIGLSNTYSESSPTALIVVGLLNACSAGLLNYMALVDLIALDFMGPKLQGSMKLQVFGYVALLLGAGGMALMAKWA</sequence>
<feature type="transmembrane region" description="Helical" evidence="8">
    <location>
        <begin position="353"/>
        <end position="372"/>
    </location>
</feature>
<evidence type="ECO:0000313" key="13">
    <source>
        <dbReference type="RefSeq" id="XP_031394514.1"/>
    </source>
</evidence>
<dbReference type="GeneID" id="116205947"/>
<evidence type="ECO:0000256" key="8">
    <source>
        <dbReference type="RuleBase" id="RU362088"/>
    </source>
</evidence>
<evidence type="ECO:0000256" key="6">
    <source>
        <dbReference type="ARBA" id="ARBA00023065"/>
    </source>
</evidence>
<comment type="subcellular location">
    <subcellularLocation>
        <location evidence="1 8">Membrane</location>
        <topology evidence="1 8">Multi-pass membrane protein</topology>
    </subcellularLocation>
</comment>
<keyword evidence="7 8" id="KW-0472">Membrane</keyword>
<evidence type="ECO:0000256" key="9">
    <source>
        <dbReference type="SAM" id="SignalP"/>
    </source>
</evidence>
<dbReference type="OrthoDB" id="448280at2759"/>
<reference evidence="13" key="4">
    <citation type="submission" date="2025-04" db="UniProtKB">
        <authorList>
            <consortium name="RefSeq"/>
        </authorList>
    </citation>
    <scope>IDENTIFICATION</scope>
    <source>
        <tissue evidence="13">Leaf</tissue>
    </source>
</reference>
<reference evidence="10" key="2">
    <citation type="submission" date="2017-06" db="EMBL/GenBank/DDBJ databases">
        <title>The pomegranate genome and the genomics of punicalagin biosynthesis.</title>
        <authorList>
            <person name="Xu C."/>
        </authorList>
    </citation>
    <scope>NUCLEOTIDE SEQUENCE [LARGE SCALE GENOMIC DNA]</scope>
    <source>
        <tissue evidence="10">Fresh leaf</tissue>
    </source>
</reference>
<dbReference type="RefSeq" id="XP_031394514.1">
    <property type="nucleotide sequence ID" value="XM_031538654.1"/>
</dbReference>
<feature type="transmembrane region" description="Helical" evidence="8">
    <location>
        <begin position="219"/>
        <end position="239"/>
    </location>
</feature>
<dbReference type="InterPro" id="IPR003689">
    <property type="entry name" value="ZIP"/>
</dbReference>
<feature type="transmembrane region" description="Helical" evidence="8">
    <location>
        <begin position="311"/>
        <end position="332"/>
    </location>
</feature>
<reference evidence="11" key="1">
    <citation type="journal article" date="2017" name="Plant J.">
        <title>The pomegranate (Punica granatum L.) genome and the genomics of punicalagin biosynthesis.</title>
        <authorList>
            <person name="Qin G."/>
            <person name="Xu C."/>
            <person name="Ming R."/>
            <person name="Tang H."/>
            <person name="Guyot R."/>
            <person name="Kramer E.M."/>
            <person name="Hu Y."/>
            <person name="Yi X."/>
            <person name="Qi Y."/>
            <person name="Xu X."/>
            <person name="Gao Z."/>
            <person name="Pan H."/>
            <person name="Jian J."/>
            <person name="Tian Y."/>
            <person name="Yue Z."/>
            <person name="Xu Y."/>
        </authorList>
    </citation>
    <scope>NUCLEOTIDE SEQUENCE [LARGE SCALE GENOMIC DNA]</scope>
    <source>
        <strain evidence="11">cv. Dabenzi</strain>
    </source>
</reference>
<dbReference type="PANTHER" id="PTHR11040">
    <property type="entry name" value="ZINC/IRON TRANSPORTER"/>
    <property type="match status" value="1"/>
</dbReference>
<dbReference type="EMBL" id="MTKT01003957">
    <property type="protein sequence ID" value="OWM72912.1"/>
    <property type="molecule type" value="Genomic_DNA"/>
</dbReference>
<evidence type="ECO:0000256" key="3">
    <source>
        <dbReference type="ARBA" id="ARBA00022448"/>
    </source>
</evidence>
<reference evidence="12" key="3">
    <citation type="journal article" date="2020" name="Plant Biotechnol. J.">
        <title>The pomegranate (Punica granatum L.) draft genome dissects genetic divergence between soft- and hard-seeded cultivars.</title>
        <authorList>
            <person name="Luo X."/>
            <person name="Li H."/>
            <person name="Wu Z."/>
            <person name="Yao W."/>
            <person name="Zhao P."/>
            <person name="Cao D."/>
            <person name="Yu H."/>
            <person name="Li K."/>
            <person name="Poudel K."/>
            <person name="Zhao D."/>
            <person name="Zhang F."/>
            <person name="Xia X."/>
            <person name="Chen L."/>
            <person name="Wang Q."/>
            <person name="Jing D."/>
            <person name="Cao S."/>
        </authorList>
    </citation>
    <scope>NUCLEOTIDE SEQUENCE [LARGE SCALE GENOMIC DNA]</scope>
</reference>